<evidence type="ECO:0000259" key="4">
    <source>
        <dbReference type="PROSITE" id="PS51898"/>
    </source>
</evidence>
<dbReference type="Gene3D" id="1.10.443.10">
    <property type="entry name" value="Intergrase catalytic core"/>
    <property type="match status" value="1"/>
</dbReference>
<dbReference type="CDD" id="cd00796">
    <property type="entry name" value="INT_Rci_Hp1_C"/>
    <property type="match status" value="1"/>
</dbReference>
<keyword evidence="2" id="KW-0238">DNA-binding</keyword>
<feature type="domain" description="Tyr recombinase" evidence="4">
    <location>
        <begin position="209"/>
        <end position="382"/>
    </location>
</feature>
<evidence type="ECO:0000256" key="1">
    <source>
        <dbReference type="ARBA" id="ARBA00008857"/>
    </source>
</evidence>
<evidence type="ECO:0000313" key="6">
    <source>
        <dbReference type="Proteomes" id="UP001058120"/>
    </source>
</evidence>
<dbReference type="PANTHER" id="PTHR30349">
    <property type="entry name" value="PHAGE INTEGRASE-RELATED"/>
    <property type="match status" value="1"/>
</dbReference>
<dbReference type="InterPro" id="IPR050090">
    <property type="entry name" value="Tyrosine_recombinase_XerCD"/>
</dbReference>
<dbReference type="Pfam" id="PF00589">
    <property type="entry name" value="Phage_integrase"/>
    <property type="match status" value="1"/>
</dbReference>
<accession>A0ABY5Y0F9</accession>
<evidence type="ECO:0000313" key="5">
    <source>
        <dbReference type="EMBL" id="UWX05643.1"/>
    </source>
</evidence>
<name>A0ABY5Y0F9_9BACT</name>
<organism evidence="5 6">
    <name type="scientific">Taurinivorans muris</name>
    <dbReference type="NCBI Taxonomy" id="2787751"/>
    <lineage>
        <taxon>Bacteria</taxon>
        <taxon>Pseudomonadati</taxon>
        <taxon>Thermodesulfobacteriota</taxon>
        <taxon>Desulfovibrionia</taxon>
        <taxon>Desulfovibrionales</taxon>
        <taxon>Desulfovibrionaceae</taxon>
        <taxon>Taurinivorans</taxon>
    </lineage>
</organism>
<evidence type="ECO:0000256" key="2">
    <source>
        <dbReference type="ARBA" id="ARBA00023125"/>
    </source>
</evidence>
<dbReference type="EMBL" id="CP065938">
    <property type="protein sequence ID" value="UWX05643.1"/>
    <property type="molecule type" value="Genomic_DNA"/>
</dbReference>
<dbReference type="PROSITE" id="PS51898">
    <property type="entry name" value="TYR_RECOMBINASE"/>
    <property type="match status" value="1"/>
</dbReference>
<dbReference type="InterPro" id="IPR002104">
    <property type="entry name" value="Integrase_catalytic"/>
</dbReference>
<sequence length="399" mass="46212">MHTTAIFPNQSPPKDGRLHSVKGYTGIKIRFLRQSIIANDYSYYIYYRVGGRQGKQVLQKVGTKSQGMTPKKASKIRLRKILEHEQSLHGSSVNAVNPRTFENAPTLAGIWREYKEQKQSLSSFASIKHCYQYLKPFYAKTPLSLSTKEINMFRQELENKTTRQGKKFAPQTVAHILKLFRTLVNFAVKNGLCTKNDTLHFNIPKVQNTVQEFLTEKQLKQYADALQTEENPHAKTFLMIALFTGMRKKAIYNLAWQDIDFCRNIIYLQAQNAKKRQADFIPLPLPVKKLLKILPKQSEYLFLNSSKKPYANYFQKAKAIKEKIGLPEKYRPFYMLRHNFASLLANSGTNLYTIQKLLTHNSPVTTQRYAHLNDKNLRQSSECVSKIIQKHFAKRENVL</sequence>
<dbReference type="SUPFAM" id="SSF56349">
    <property type="entry name" value="DNA breaking-rejoining enzymes"/>
    <property type="match status" value="1"/>
</dbReference>
<dbReference type="InterPro" id="IPR013762">
    <property type="entry name" value="Integrase-like_cat_sf"/>
</dbReference>
<comment type="similarity">
    <text evidence="1">Belongs to the 'phage' integrase family.</text>
</comment>
<evidence type="ECO:0000256" key="3">
    <source>
        <dbReference type="ARBA" id="ARBA00023172"/>
    </source>
</evidence>
<proteinExistence type="inferred from homology"/>
<protein>
    <submittedName>
        <fullName evidence="5">Site-specific integrase</fullName>
    </submittedName>
</protein>
<dbReference type="Gene3D" id="1.10.150.130">
    <property type="match status" value="1"/>
</dbReference>
<dbReference type="InterPro" id="IPR010998">
    <property type="entry name" value="Integrase_recombinase_N"/>
</dbReference>
<gene>
    <name evidence="5" type="ORF">JBF11_09390</name>
</gene>
<reference evidence="5" key="1">
    <citation type="submission" date="2020-12" db="EMBL/GenBank/DDBJ databases">
        <title>Taurinivorans muris gen. nov., sp. nov., fundamental and realized metabolic niche of a ubiquitous sulfidogenic bacterium in the murine intestine.</title>
        <authorList>
            <person name="Ye H."/>
            <person name="Hanson B.T."/>
            <person name="Loy A."/>
        </authorList>
    </citation>
    <scope>NUCLEOTIDE SEQUENCE</scope>
    <source>
        <strain evidence="5">LT0009</strain>
    </source>
</reference>
<keyword evidence="3" id="KW-0233">DNA recombination</keyword>
<dbReference type="Proteomes" id="UP001058120">
    <property type="component" value="Chromosome"/>
</dbReference>
<dbReference type="RefSeq" id="WP_334315228.1">
    <property type="nucleotide sequence ID" value="NZ_CP065938.1"/>
</dbReference>
<keyword evidence="6" id="KW-1185">Reference proteome</keyword>
<dbReference type="PANTHER" id="PTHR30349:SF64">
    <property type="entry name" value="PROPHAGE INTEGRASE INTD-RELATED"/>
    <property type="match status" value="1"/>
</dbReference>
<dbReference type="InterPro" id="IPR011010">
    <property type="entry name" value="DNA_brk_join_enz"/>
</dbReference>